<sequence length="52" mass="5776">MAGHRGKQIVGLHQWQFELTGQCGCHACAKFRVRVQSRADRRAADGQGVHCL</sequence>
<dbReference type="AlphaFoldDB" id="A0A1J5P6H7"/>
<accession>A0A1J5P6H7</accession>
<protein>
    <submittedName>
        <fullName evidence="1">Uncharacterized protein</fullName>
    </submittedName>
</protein>
<name>A0A1J5P6H7_9ZZZZ</name>
<evidence type="ECO:0000313" key="1">
    <source>
        <dbReference type="EMBL" id="OIQ66814.1"/>
    </source>
</evidence>
<comment type="caution">
    <text evidence="1">The sequence shown here is derived from an EMBL/GenBank/DDBJ whole genome shotgun (WGS) entry which is preliminary data.</text>
</comment>
<reference evidence="1" key="1">
    <citation type="submission" date="2016-10" db="EMBL/GenBank/DDBJ databases">
        <title>Sequence of Gallionella enrichment culture.</title>
        <authorList>
            <person name="Poehlein A."/>
            <person name="Muehling M."/>
            <person name="Daniel R."/>
        </authorList>
    </citation>
    <scope>NUCLEOTIDE SEQUENCE</scope>
</reference>
<organism evidence="1">
    <name type="scientific">mine drainage metagenome</name>
    <dbReference type="NCBI Taxonomy" id="410659"/>
    <lineage>
        <taxon>unclassified sequences</taxon>
        <taxon>metagenomes</taxon>
        <taxon>ecological metagenomes</taxon>
    </lineage>
</organism>
<gene>
    <name evidence="1" type="ORF">GALL_516150</name>
</gene>
<proteinExistence type="predicted"/>
<dbReference type="EMBL" id="MLJW01006345">
    <property type="protein sequence ID" value="OIQ66814.1"/>
    <property type="molecule type" value="Genomic_DNA"/>
</dbReference>